<protein>
    <submittedName>
        <fullName evidence="1">Uncharacterized protein</fullName>
    </submittedName>
</protein>
<name>A0A538T1W8_UNCEI</name>
<dbReference type="Proteomes" id="UP000316852">
    <property type="component" value="Unassembled WGS sequence"/>
</dbReference>
<evidence type="ECO:0000313" key="2">
    <source>
        <dbReference type="Proteomes" id="UP000316852"/>
    </source>
</evidence>
<dbReference type="EMBL" id="VBOW01000062">
    <property type="protein sequence ID" value="TMQ57524.1"/>
    <property type="molecule type" value="Genomic_DNA"/>
</dbReference>
<accession>A0A538T1W8</accession>
<proteinExistence type="predicted"/>
<reference evidence="1 2" key="1">
    <citation type="journal article" date="2019" name="Nat. Microbiol.">
        <title>Mediterranean grassland soil C-N compound turnover is dependent on rainfall and depth, and is mediated by genomically divergent microorganisms.</title>
        <authorList>
            <person name="Diamond S."/>
            <person name="Andeer P.F."/>
            <person name="Li Z."/>
            <person name="Crits-Christoph A."/>
            <person name="Burstein D."/>
            <person name="Anantharaman K."/>
            <person name="Lane K.R."/>
            <person name="Thomas B.C."/>
            <person name="Pan C."/>
            <person name="Northen T.R."/>
            <person name="Banfield J.F."/>
        </authorList>
    </citation>
    <scope>NUCLEOTIDE SEQUENCE [LARGE SCALE GENOMIC DNA]</scope>
    <source>
        <strain evidence="1">WS_6</strain>
    </source>
</reference>
<organism evidence="1 2">
    <name type="scientific">Eiseniibacteriota bacterium</name>
    <dbReference type="NCBI Taxonomy" id="2212470"/>
    <lineage>
        <taxon>Bacteria</taxon>
        <taxon>Candidatus Eiseniibacteriota</taxon>
    </lineage>
</organism>
<comment type="caution">
    <text evidence="1">The sequence shown here is derived from an EMBL/GenBank/DDBJ whole genome shotgun (WGS) entry which is preliminary data.</text>
</comment>
<gene>
    <name evidence="1" type="ORF">E6K76_10165</name>
</gene>
<sequence>MLLPADEFLEFRLQQNHRGADGRCAARIQLVDAGGNPLTEKFHLGPLAARPSSFSLRFPALINAEASFTPSSGPDRRESELALTGEIAFVTGVSARLLFDRESRRDDPRFEQIADLEIVPAATRIEFSAQPVWSGNRECRLTSIQFLDAGGRTIGDERAAPPTLSILGDEHFAPAALSIQ</sequence>
<dbReference type="AlphaFoldDB" id="A0A538T1W8"/>
<evidence type="ECO:0000313" key="1">
    <source>
        <dbReference type="EMBL" id="TMQ57524.1"/>
    </source>
</evidence>